<comment type="subcellular location">
    <subcellularLocation>
        <location evidence="1">Nucleus</location>
    </subcellularLocation>
</comment>
<dbReference type="Pfam" id="PF03638">
    <property type="entry name" value="TCR"/>
    <property type="match status" value="2"/>
</dbReference>
<feature type="region of interest" description="Disordered" evidence="5">
    <location>
        <begin position="59"/>
        <end position="89"/>
    </location>
</feature>
<evidence type="ECO:0000313" key="8">
    <source>
        <dbReference type="RefSeq" id="XP_020092993.1"/>
    </source>
</evidence>
<dbReference type="RefSeq" id="XP_020092993.1">
    <property type="nucleotide sequence ID" value="XM_020237404.1"/>
</dbReference>
<proteinExistence type="inferred from homology"/>
<dbReference type="AlphaFoldDB" id="A0A6P5FHP8"/>
<sequence>MKTPDSAKKIGGTAKSKLEDSPVYKFLNNLSPIDAVKSVGSLRTVQTLQFGNFAHSSAFSTPHADRQGESGQPIRNPFDEPSKREISLGGFDGSNRCTGGFDGSNRCTGSSSETPLSSCTASAQEPRSVACSLNDATIEPPSGSSSLSRNLPPLMQYDAFSPDYNKELCYGVTTDVSADMGPKTVEQVKVVPNCLDNGNIVFGTENVLREKQIPHQNRDETVASEWGKYVASNAGDLSICDSLTEAEAHLLGQKLADNNHYYYSHKTQAGMSSGYYVQNVTLDPQANIVEMVKKEDRKDHRPQMLSGTNEQIQGRIDKPIDCNTLGCKVGSQQQRGMCRRCLFSGVSGISEKNGDSDSNVEPSISKTFTGKMASAGNNLKPGTNTPPFVLPNMRFHLHTFATTSKDRIVSQHALASGQQLISIPSAIEPFHAPAGDQKSGIESLGVRKELLLSGSGVQELQELQGRYDDHSLAIVPASAEKLSQGSPQKKKGKSESCGQANARKRCSCKKSKCLKLYCECFVAGIYCSEPCACQGCLNRPIHEEIVLSTRKQIEARNPLAFAPKIIRTSGEGQEIGENSNKTPASARHKRGCNCKKSNCQKKYCECYQASVGCSINCRCEGCRNAFGTKNGIVPIVIEEIEHGKQEKDAWEKEMEELQCYELNVENEEHQSFENLPMIPFEARRPLAELPNFINAKPLRSSANNAEYTSQHKFYSHPNPVLYDGASDAARGKENEPLSYGVKILSPNRKRLSPARDRSGLGHLR</sequence>
<reference evidence="8" key="2">
    <citation type="submission" date="2025-08" db="UniProtKB">
        <authorList>
            <consortium name="RefSeq"/>
        </authorList>
    </citation>
    <scope>IDENTIFICATION</scope>
    <source>
        <tissue evidence="8">Leaf</tissue>
    </source>
</reference>
<dbReference type="PROSITE" id="PS51634">
    <property type="entry name" value="CRC"/>
    <property type="match status" value="1"/>
</dbReference>
<evidence type="ECO:0000256" key="1">
    <source>
        <dbReference type="ARBA" id="ARBA00004123"/>
    </source>
</evidence>
<keyword evidence="3" id="KW-0539">Nucleus</keyword>
<dbReference type="GeneID" id="109713360"/>
<evidence type="ECO:0000313" key="7">
    <source>
        <dbReference type="Proteomes" id="UP000515123"/>
    </source>
</evidence>
<dbReference type="PANTHER" id="PTHR46159:SF12">
    <property type="entry name" value="PROTEIN TESMIN_TSO1-LIKE CXC 3-RELATED"/>
    <property type="match status" value="1"/>
</dbReference>
<dbReference type="Gramene" id="Aco005205.1.mrna1">
    <property type="protein sequence ID" value="Aco005205.1.mrna1"/>
    <property type="gene ID" value="Aco005205.1.path1"/>
</dbReference>
<evidence type="ECO:0000256" key="5">
    <source>
        <dbReference type="SAM" id="MobiDB-lite"/>
    </source>
</evidence>
<dbReference type="InterPro" id="IPR005172">
    <property type="entry name" value="CRC"/>
</dbReference>
<dbReference type="SMART" id="SM01114">
    <property type="entry name" value="CXC"/>
    <property type="match status" value="2"/>
</dbReference>
<evidence type="ECO:0000256" key="4">
    <source>
        <dbReference type="SAM" id="Coils"/>
    </source>
</evidence>
<evidence type="ECO:0000259" key="6">
    <source>
        <dbReference type="PROSITE" id="PS51634"/>
    </source>
</evidence>
<dbReference type="PANTHER" id="PTHR46159">
    <property type="entry name" value="PROTEIN TESMIN/TSO1-LIKE CXC 2"/>
    <property type="match status" value="1"/>
</dbReference>
<dbReference type="GO" id="GO:0005634">
    <property type="term" value="C:nucleus"/>
    <property type="evidence" value="ECO:0007669"/>
    <property type="project" value="UniProtKB-SubCell"/>
</dbReference>
<keyword evidence="7" id="KW-1185">Reference proteome</keyword>
<dbReference type="Proteomes" id="UP000515123">
    <property type="component" value="Linkage group 7"/>
</dbReference>
<comment type="similarity">
    <text evidence="2">Belongs to the lin-54 family.</text>
</comment>
<feature type="compositionally biased region" description="Basic and acidic residues" evidence="5">
    <location>
        <begin position="77"/>
        <end position="86"/>
    </location>
</feature>
<accession>A0A6P5FHP8</accession>
<feature type="domain" description="CRC" evidence="6">
    <location>
        <begin position="502"/>
        <end position="627"/>
    </location>
</feature>
<feature type="coiled-coil region" evidence="4">
    <location>
        <begin position="640"/>
        <end position="670"/>
    </location>
</feature>
<dbReference type="OrthoDB" id="6283463at2759"/>
<evidence type="ECO:0000256" key="3">
    <source>
        <dbReference type="ARBA" id="ARBA00023242"/>
    </source>
</evidence>
<dbReference type="GO" id="GO:0003700">
    <property type="term" value="F:DNA-binding transcription factor activity"/>
    <property type="evidence" value="ECO:0007669"/>
    <property type="project" value="InterPro"/>
</dbReference>
<organism evidence="7 8">
    <name type="scientific">Ananas comosus</name>
    <name type="common">Pineapple</name>
    <name type="synonym">Ananas ananas</name>
    <dbReference type="NCBI Taxonomy" id="4615"/>
    <lineage>
        <taxon>Eukaryota</taxon>
        <taxon>Viridiplantae</taxon>
        <taxon>Streptophyta</taxon>
        <taxon>Embryophyta</taxon>
        <taxon>Tracheophyta</taxon>
        <taxon>Spermatophyta</taxon>
        <taxon>Magnoliopsida</taxon>
        <taxon>Liliopsida</taxon>
        <taxon>Poales</taxon>
        <taxon>Bromeliaceae</taxon>
        <taxon>Bromelioideae</taxon>
        <taxon>Ananas</taxon>
    </lineage>
</organism>
<keyword evidence="4" id="KW-0175">Coiled coil</keyword>
<evidence type="ECO:0000256" key="2">
    <source>
        <dbReference type="ARBA" id="ARBA00007267"/>
    </source>
</evidence>
<gene>
    <name evidence="8" type="primary">LOC109713360</name>
</gene>
<protein>
    <submittedName>
        <fullName evidence="8">CRC domain-containing protein TSO1-like isoform X1</fullName>
    </submittedName>
</protein>
<reference evidence="7" key="1">
    <citation type="journal article" date="2015" name="Nat. Genet.">
        <title>The pineapple genome and the evolution of CAM photosynthesis.</title>
        <authorList>
            <person name="Ming R."/>
            <person name="VanBuren R."/>
            <person name="Wai C.M."/>
            <person name="Tang H."/>
            <person name="Schatz M.C."/>
            <person name="Bowers J.E."/>
            <person name="Lyons E."/>
            <person name="Wang M.L."/>
            <person name="Chen J."/>
            <person name="Biggers E."/>
            <person name="Zhang J."/>
            <person name="Huang L."/>
            <person name="Zhang L."/>
            <person name="Miao W."/>
            <person name="Zhang J."/>
            <person name="Ye Z."/>
            <person name="Miao C."/>
            <person name="Lin Z."/>
            <person name="Wang H."/>
            <person name="Zhou H."/>
            <person name="Yim W.C."/>
            <person name="Priest H.D."/>
            <person name="Zheng C."/>
            <person name="Woodhouse M."/>
            <person name="Edger P.P."/>
            <person name="Guyot R."/>
            <person name="Guo H.B."/>
            <person name="Guo H."/>
            <person name="Zheng G."/>
            <person name="Singh R."/>
            <person name="Sharma A."/>
            <person name="Min X."/>
            <person name="Zheng Y."/>
            <person name="Lee H."/>
            <person name="Gurtowski J."/>
            <person name="Sedlazeck F.J."/>
            <person name="Harkess A."/>
            <person name="McKain M.R."/>
            <person name="Liao Z."/>
            <person name="Fang J."/>
            <person name="Liu J."/>
            <person name="Zhang X."/>
            <person name="Zhang Q."/>
            <person name="Hu W."/>
            <person name="Qin Y."/>
            <person name="Wang K."/>
            <person name="Chen L.Y."/>
            <person name="Shirley N."/>
            <person name="Lin Y.R."/>
            <person name="Liu L.Y."/>
            <person name="Hernandez A.G."/>
            <person name="Wright C.L."/>
            <person name="Bulone V."/>
            <person name="Tuskan G.A."/>
            <person name="Heath K."/>
            <person name="Zee F."/>
            <person name="Moore P.H."/>
            <person name="Sunkar R."/>
            <person name="Leebens-Mack J.H."/>
            <person name="Mockler T."/>
            <person name="Bennetzen J.L."/>
            <person name="Freeling M."/>
            <person name="Sankoff D."/>
            <person name="Paterson A.H."/>
            <person name="Zhu X."/>
            <person name="Yang X."/>
            <person name="Smith J.A."/>
            <person name="Cushman J.C."/>
            <person name="Paull R.E."/>
            <person name="Yu Q."/>
        </authorList>
    </citation>
    <scope>NUCLEOTIDE SEQUENCE [LARGE SCALE GENOMIC DNA]</scope>
    <source>
        <strain evidence="7">cv. F153</strain>
    </source>
</reference>
<name>A0A6P5FHP8_ANACO</name>
<dbReference type="InterPro" id="IPR033467">
    <property type="entry name" value="Tesmin/TSO1-like_CXC"/>
</dbReference>
<dbReference type="InterPro" id="IPR044522">
    <property type="entry name" value="TSO1-like"/>
</dbReference>